<gene>
    <name evidence="7" type="ordered locus">Desti_0236</name>
</gene>
<dbReference type="GO" id="GO:0051536">
    <property type="term" value="F:iron-sulfur cluster binding"/>
    <property type="evidence" value="ECO:0007669"/>
    <property type="project" value="UniProtKB-KW"/>
</dbReference>
<reference evidence="8" key="1">
    <citation type="submission" date="2012-06" db="EMBL/GenBank/DDBJ databases">
        <title>Complete sequence of chromosome of Desulfomonile tiedjei DSM 6799.</title>
        <authorList>
            <person name="Lucas S."/>
            <person name="Copeland A."/>
            <person name="Lapidus A."/>
            <person name="Glavina del Rio T."/>
            <person name="Dalin E."/>
            <person name="Tice H."/>
            <person name="Bruce D."/>
            <person name="Goodwin L."/>
            <person name="Pitluck S."/>
            <person name="Peters L."/>
            <person name="Ovchinnikova G."/>
            <person name="Zeytun A."/>
            <person name="Lu M."/>
            <person name="Kyrpides N."/>
            <person name="Mavromatis K."/>
            <person name="Ivanova N."/>
            <person name="Brettin T."/>
            <person name="Detter J.C."/>
            <person name="Han C."/>
            <person name="Larimer F."/>
            <person name="Land M."/>
            <person name="Hauser L."/>
            <person name="Markowitz V."/>
            <person name="Cheng J.-F."/>
            <person name="Hugenholtz P."/>
            <person name="Woyke T."/>
            <person name="Wu D."/>
            <person name="Spring S."/>
            <person name="Schroeder M."/>
            <person name="Brambilla E."/>
            <person name="Klenk H.-P."/>
            <person name="Eisen J.A."/>
        </authorList>
    </citation>
    <scope>NUCLEOTIDE SEQUENCE [LARGE SCALE GENOMIC DNA]</scope>
    <source>
        <strain evidence="8">ATCC 49306 / DSM 6799 / DCB-1</strain>
    </source>
</reference>
<dbReference type="GO" id="GO:0046872">
    <property type="term" value="F:metal ion binding"/>
    <property type="evidence" value="ECO:0007669"/>
    <property type="project" value="UniProtKB-KW"/>
</dbReference>
<dbReference type="PROSITE" id="PS51918">
    <property type="entry name" value="RADICAL_SAM"/>
    <property type="match status" value="1"/>
</dbReference>
<dbReference type="InterPro" id="IPR013785">
    <property type="entry name" value="Aldolase_TIM"/>
</dbReference>
<comment type="cofactor">
    <cofactor evidence="1">
        <name>[4Fe-4S] cluster</name>
        <dbReference type="ChEBI" id="CHEBI:49883"/>
    </cofactor>
</comment>
<evidence type="ECO:0000256" key="3">
    <source>
        <dbReference type="ARBA" id="ARBA00022723"/>
    </source>
</evidence>
<dbReference type="eggNOG" id="COG2516">
    <property type="taxonomic scope" value="Bacteria"/>
</dbReference>
<keyword evidence="5" id="KW-0411">Iron-sulfur</keyword>
<dbReference type="EMBL" id="CP003360">
    <property type="protein sequence ID" value="AFM22982.1"/>
    <property type="molecule type" value="Genomic_DNA"/>
</dbReference>
<evidence type="ECO:0000313" key="8">
    <source>
        <dbReference type="Proteomes" id="UP000006055"/>
    </source>
</evidence>
<dbReference type="RefSeq" id="WP_014808141.1">
    <property type="nucleotide sequence ID" value="NC_018025.1"/>
</dbReference>
<dbReference type="SMART" id="SM00729">
    <property type="entry name" value="Elp3"/>
    <property type="match status" value="1"/>
</dbReference>
<dbReference type="Proteomes" id="UP000006055">
    <property type="component" value="Chromosome"/>
</dbReference>
<dbReference type="KEGG" id="dti:Desti_0236"/>
<dbReference type="Pfam" id="PF04055">
    <property type="entry name" value="Radical_SAM"/>
    <property type="match status" value="1"/>
</dbReference>
<name>I4C091_DESTA</name>
<evidence type="ECO:0000256" key="4">
    <source>
        <dbReference type="ARBA" id="ARBA00023004"/>
    </source>
</evidence>
<dbReference type="OrthoDB" id="5495221at2"/>
<sequence length="355" mass="39503">MNTCHSVAEPEQFQESPDHVRLSLAAAMTLGFVPGWFYRNAKLGCINLLLTYQGGCKANCAFCGLAAEKHAPRGTNFIRVPWKSYATSDVIEGIRNAPSHVSRVCISMITHPRCKADVLTVCRRIARETGKAVSLLISPTLLQEDDLRAMKHAGADRVGVAIDAAIPEIFEQLRGKPVHGPHSWEKYWHIYEKSVSVFGRDKAGVHLICGLGETERQMVEAISRARNMGGFTHLFCFFPERGSRMEKHPVPKAATYRRIQLARWLIDTDVSTLDLMRFDECGRIIDFGIPEAKMQQVIDSGTPFQTSGCPGPDGKVACNRPYGNEKPGPDIRNYPFPPDVEDLTLIKAQLMDYSS</sequence>
<dbReference type="HOGENOM" id="CLU_054041_0_0_7"/>
<dbReference type="CDD" id="cd01335">
    <property type="entry name" value="Radical_SAM"/>
    <property type="match status" value="1"/>
</dbReference>
<feature type="domain" description="Radical SAM core" evidence="6">
    <location>
        <begin position="42"/>
        <end position="290"/>
    </location>
</feature>
<dbReference type="SUPFAM" id="SSF102114">
    <property type="entry name" value="Radical SAM enzymes"/>
    <property type="match status" value="1"/>
</dbReference>
<dbReference type="InterPro" id="IPR058240">
    <property type="entry name" value="rSAM_sf"/>
</dbReference>
<keyword evidence="4" id="KW-0408">Iron</keyword>
<keyword evidence="3" id="KW-0479">Metal-binding</keyword>
<dbReference type="SFLD" id="SFLDS00029">
    <property type="entry name" value="Radical_SAM"/>
    <property type="match status" value="1"/>
</dbReference>
<evidence type="ECO:0000313" key="7">
    <source>
        <dbReference type="EMBL" id="AFM22982.1"/>
    </source>
</evidence>
<dbReference type="InterPro" id="IPR007197">
    <property type="entry name" value="rSAM"/>
</dbReference>
<keyword evidence="8" id="KW-1185">Reference proteome</keyword>
<evidence type="ECO:0000256" key="2">
    <source>
        <dbReference type="ARBA" id="ARBA00022691"/>
    </source>
</evidence>
<evidence type="ECO:0000256" key="1">
    <source>
        <dbReference type="ARBA" id="ARBA00001966"/>
    </source>
</evidence>
<proteinExistence type="predicted"/>
<dbReference type="GO" id="GO:0003824">
    <property type="term" value="F:catalytic activity"/>
    <property type="evidence" value="ECO:0007669"/>
    <property type="project" value="InterPro"/>
</dbReference>
<protein>
    <submittedName>
        <fullName evidence="7">Biotin synthase-related enzyme</fullName>
    </submittedName>
</protein>
<keyword evidence="2" id="KW-0949">S-adenosyl-L-methionine</keyword>
<dbReference type="AlphaFoldDB" id="I4C091"/>
<dbReference type="Gene3D" id="3.20.20.70">
    <property type="entry name" value="Aldolase class I"/>
    <property type="match status" value="1"/>
</dbReference>
<dbReference type="InterPro" id="IPR006638">
    <property type="entry name" value="Elp3/MiaA/NifB-like_rSAM"/>
</dbReference>
<dbReference type="STRING" id="706587.Desti_0236"/>
<organism evidence="7 8">
    <name type="scientific">Desulfomonile tiedjei (strain ATCC 49306 / DSM 6799 / DCB-1)</name>
    <dbReference type="NCBI Taxonomy" id="706587"/>
    <lineage>
        <taxon>Bacteria</taxon>
        <taxon>Pseudomonadati</taxon>
        <taxon>Thermodesulfobacteriota</taxon>
        <taxon>Desulfomonilia</taxon>
        <taxon>Desulfomonilales</taxon>
        <taxon>Desulfomonilaceae</taxon>
        <taxon>Desulfomonile</taxon>
    </lineage>
</organism>
<accession>I4C091</accession>
<dbReference type="SFLD" id="SFLDG01098">
    <property type="entry name" value="Uncharacterised_Radical_SAM_Su"/>
    <property type="match status" value="1"/>
</dbReference>
<evidence type="ECO:0000256" key="5">
    <source>
        <dbReference type="ARBA" id="ARBA00023014"/>
    </source>
</evidence>
<evidence type="ECO:0000259" key="6">
    <source>
        <dbReference type="PROSITE" id="PS51918"/>
    </source>
</evidence>